<name>A0A4Y2CUQ2_ARAVE</name>
<gene>
    <name evidence="3" type="ORF">AVEN_137635_1</name>
    <name evidence="4" type="ORF">AVEN_185523_1</name>
    <name evidence="2" type="ORF">AVEN_20876_1</name>
</gene>
<feature type="signal peptide" evidence="1">
    <location>
        <begin position="1"/>
        <end position="29"/>
    </location>
</feature>
<proteinExistence type="predicted"/>
<dbReference type="EMBL" id="BGPR01164311">
    <property type="protein sequence ID" value="GBM07377.1"/>
    <property type="molecule type" value="Genomic_DNA"/>
</dbReference>
<evidence type="ECO:0000313" key="2">
    <source>
        <dbReference type="EMBL" id="GBM07306.1"/>
    </source>
</evidence>
<evidence type="ECO:0000313" key="4">
    <source>
        <dbReference type="EMBL" id="GBM07418.1"/>
    </source>
</evidence>
<accession>A0A4Y2CUQ2</accession>
<evidence type="ECO:0000256" key="1">
    <source>
        <dbReference type="SAM" id="SignalP"/>
    </source>
</evidence>
<keyword evidence="1" id="KW-0732">Signal</keyword>
<dbReference type="EMBL" id="BGPR01164323">
    <property type="protein sequence ID" value="GBM07418.1"/>
    <property type="molecule type" value="Genomic_DNA"/>
</dbReference>
<evidence type="ECO:0000313" key="5">
    <source>
        <dbReference type="Proteomes" id="UP000499080"/>
    </source>
</evidence>
<reference evidence="4 5" key="1">
    <citation type="journal article" date="2019" name="Sci. Rep.">
        <title>Orb-weaving spider Araneus ventricosus genome elucidates the spidroin gene catalogue.</title>
        <authorList>
            <person name="Kono N."/>
            <person name="Nakamura H."/>
            <person name="Ohtoshi R."/>
            <person name="Moran D.A.P."/>
            <person name="Shinohara A."/>
            <person name="Yoshida Y."/>
            <person name="Fujiwara M."/>
            <person name="Mori M."/>
            <person name="Tomita M."/>
            <person name="Arakawa K."/>
        </authorList>
    </citation>
    <scope>NUCLEOTIDE SEQUENCE [LARGE SCALE GENOMIC DNA]</scope>
</reference>
<evidence type="ECO:0008006" key="6">
    <source>
        <dbReference type="Google" id="ProtNLM"/>
    </source>
</evidence>
<dbReference type="AlphaFoldDB" id="A0A4Y2CUQ2"/>
<feature type="chain" id="PRO_5036129083" description="Secreted protein" evidence="1">
    <location>
        <begin position="30"/>
        <end position="95"/>
    </location>
</feature>
<organism evidence="4 5">
    <name type="scientific">Araneus ventricosus</name>
    <name type="common">Orbweaver spider</name>
    <name type="synonym">Epeira ventricosa</name>
    <dbReference type="NCBI Taxonomy" id="182803"/>
    <lineage>
        <taxon>Eukaryota</taxon>
        <taxon>Metazoa</taxon>
        <taxon>Ecdysozoa</taxon>
        <taxon>Arthropoda</taxon>
        <taxon>Chelicerata</taxon>
        <taxon>Arachnida</taxon>
        <taxon>Araneae</taxon>
        <taxon>Araneomorphae</taxon>
        <taxon>Entelegynae</taxon>
        <taxon>Araneoidea</taxon>
        <taxon>Araneidae</taxon>
        <taxon>Araneus</taxon>
    </lineage>
</organism>
<dbReference type="EMBL" id="BGPR01164296">
    <property type="protein sequence ID" value="GBM07306.1"/>
    <property type="molecule type" value="Genomic_DNA"/>
</dbReference>
<protein>
    <recommendedName>
        <fullName evidence="6">Secreted protein</fullName>
    </recommendedName>
</protein>
<evidence type="ECO:0000313" key="3">
    <source>
        <dbReference type="EMBL" id="GBM07377.1"/>
    </source>
</evidence>
<sequence length="95" mass="10626">MRNHRISKRVLAFLVGIVMVGIELPPLQCGHVPPIGEIGPLPVMAMRYPPQFPRCRSGRSSIYPGYLGRARITRFSIANLLRNRQCRGGVKVLCN</sequence>
<dbReference type="Proteomes" id="UP000499080">
    <property type="component" value="Unassembled WGS sequence"/>
</dbReference>
<comment type="caution">
    <text evidence="4">The sequence shown here is derived from an EMBL/GenBank/DDBJ whole genome shotgun (WGS) entry which is preliminary data.</text>
</comment>
<keyword evidence="5" id="KW-1185">Reference proteome</keyword>